<organism evidence="3 4">
    <name type="scientific">Tsukamurella conjunctivitidis</name>
    <dbReference type="NCBI Taxonomy" id="2592068"/>
    <lineage>
        <taxon>Bacteria</taxon>
        <taxon>Bacillati</taxon>
        <taxon>Actinomycetota</taxon>
        <taxon>Actinomycetes</taxon>
        <taxon>Mycobacteriales</taxon>
        <taxon>Tsukamurellaceae</taxon>
        <taxon>Tsukamurella</taxon>
    </lineage>
</organism>
<sequence>MSDAVEGTVEDQGAEAPVQESAKDESAGKTFTQDEVNKLIGATRTEERNKAATKYADYNDLKQAAEGKKSADDRIAELESKYAKSEANALRLRVAGDFGISTKRGADGEPSDAELFLTGTDEETLTAQAARLAARNAEQAKAEAERKKKSPIVSKEGTSTQGTTTEEDDREFARAFFHGGSS</sequence>
<comment type="caution">
    <text evidence="3">The sequence shown here is derived from an EMBL/GenBank/DDBJ whole genome shotgun (WGS) entry which is preliminary data.</text>
</comment>
<proteinExistence type="predicted"/>
<accession>A0A5C5RWY1</accession>
<name>A0A5C5RWY1_9ACTN</name>
<evidence type="ECO:0000313" key="3">
    <source>
        <dbReference type="EMBL" id="TWS27254.1"/>
    </source>
</evidence>
<feature type="region of interest" description="Disordered" evidence="2">
    <location>
        <begin position="132"/>
        <end position="182"/>
    </location>
</feature>
<evidence type="ECO:0000256" key="2">
    <source>
        <dbReference type="SAM" id="MobiDB-lite"/>
    </source>
</evidence>
<dbReference type="EMBL" id="VIGX01000015">
    <property type="protein sequence ID" value="TWS27254.1"/>
    <property type="molecule type" value="Genomic_DNA"/>
</dbReference>
<keyword evidence="1" id="KW-0175">Coiled coil</keyword>
<dbReference type="RefSeq" id="WP_146488569.1">
    <property type="nucleotide sequence ID" value="NZ_VIGX01000015.1"/>
</dbReference>
<evidence type="ECO:0008006" key="5">
    <source>
        <dbReference type="Google" id="ProtNLM"/>
    </source>
</evidence>
<dbReference type="AlphaFoldDB" id="A0A5C5RWY1"/>
<evidence type="ECO:0000313" key="4">
    <source>
        <dbReference type="Proteomes" id="UP000319375"/>
    </source>
</evidence>
<dbReference type="Proteomes" id="UP000319375">
    <property type="component" value="Unassembled WGS sequence"/>
</dbReference>
<feature type="region of interest" description="Disordered" evidence="2">
    <location>
        <begin position="1"/>
        <end position="35"/>
    </location>
</feature>
<evidence type="ECO:0000256" key="1">
    <source>
        <dbReference type="SAM" id="Coils"/>
    </source>
</evidence>
<dbReference type="OrthoDB" id="4775340at2"/>
<protein>
    <recommendedName>
        <fullName evidence="5">Scaffolding protein</fullName>
    </recommendedName>
</protein>
<reference evidence="3 4" key="1">
    <citation type="submission" date="2019-06" db="EMBL/GenBank/DDBJ databases">
        <title>Tsukamurella conjunctivitidis sp. nov., Tsukamurella assacharolytica sp. nov. and Tsukamurella sputae sp. nov. isolated from patients with conjunctivitis, bacteraemia (lymphoma) and respiratory infection (sputum) in Hong Kong.</title>
        <authorList>
            <person name="Teng J.L.L."/>
            <person name="Lee H.H."/>
            <person name="Fong J.Y.H."/>
            <person name="Fok K.M.N."/>
            <person name="Lau S.K.P."/>
            <person name="Woo P.C.Y."/>
        </authorList>
    </citation>
    <scope>NUCLEOTIDE SEQUENCE [LARGE SCALE GENOMIC DNA]</scope>
    <source>
        <strain evidence="3 4">HKU72</strain>
    </source>
</reference>
<keyword evidence="4" id="KW-1185">Reference proteome</keyword>
<gene>
    <name evidence="3" type="ORF">FK530_19090</name>
</gene>
<feature type="coiled-coil region" evidence="1">
    <location>
        <begin position="61"/>
        <end position="95"/>
    </location>
</feature>